<comment type="cofactor">
    <cofactor evidence="1">
        <name>pyridoxal 5'-phosphate</name>
        <dbReference type="ChEBI" id="CHEBI:597326"/>
    </cofactor>
</comment>
<name>A0A3Q0NHU1_LISMG</name>
<evidence type="ECO:0000256" key="1">
    <source>
        <dbReference type="ARBA" id="ARBA00001933"/>
    </source>
</evidence>
<keyword evidence="3" id="KW-0210">Decarboxylase</keyword>
<organism evidence="8 9">
    <name type="scientific">Listeria monocytogenes serotype 1/2a (strain EGD / Mackaness)</name>
    <dbReference type="NCBI Taxonomy" id="1334565"/>
    <lineage>
        <taxon>Bacteria</taxon>
        <taxon>Bacillati</taxon>
        <taxon>Bacillota</taxon>
        <taxon>Bacilli</taxon>
        <taxon>Bacillales</taxon>
        <taxon>Listeriaceae</taxon>
        <taxon>Listeria</taxon>
    </lineage>
</organism>
<dbReference type="AlphaFoldDB" id="A0A3Q0NHU1"/>
<dbReference type="KEGG" id="lmod:LMON_2717"/>
<dbReference type="SUPFAM" id="SSF53383">
    <property type="entry name" value="PLP-dependent transferases"/>
    <property type="match status" value="1"/>
</dbReference>
<dbReference type="InterPro" id="IPR000310">
    <property type="entry name" value="Orn/Lys/Arg_deCO2ase_major_dom"/>
</dbReference>
<evidence type="ECO:0000313" key="8">
    <source>
        <dbReference type="EMBL" id="CDG46564.1"/>
    </source>
</evidence>
<dbReference type="InterPro" id="IPR052357">
    <property type="entry name" value="Orn_Lys_Arg_decarboxylase-I"/>
</dbReference>
<dbReference type="InterPro" id="IPR008286">
    <property type="entry name" value="Prn/Lys/Arg_de-COase_C"/>
</dbReference>
<feature type="domain" description="Orn/Lys/Arg decarboxylase C-terminal" evidence="7">
    <location>
        <begin position="376"/>
        <end position="439"/>
    </location>
</feature>
<dbReference type="Pfam" id="PF03711">
    <property type="entry name" value="OKR_DC_1_C"/>
    <property type="match status" value="1"/>
</dbReference>
<evidence type="ECO:0000259" key="7">
    <source>
        <dbReference type="Pfam" id="PF03711"/>
    </source>
</evidence>
<dbReference type="InterPro" id="IPR015421">
    <property type="entry name" value="PyrdxlP-dep_Trfase_major"/>
</dbReference>
<dbReference type="Proteomes" id="UP000016703">
    <property type="component" value="Chromosome"/>
</dbReference>
<dbReference type="GO" id="GO:0008792">
    <property type="term" value="F:arginine decarboxylase activity"/>
    <property type="evidence" value="ECO:0007669"/>
    <property type="project" value="UniProtKB-EC"/>
</dbReference>
<dbReference type="SUPFAM" id="SSF55904">
    <property type="entry name" value="Ornithine decarboxylase C-terminal domain"/>
    <property type="match status" value="1"/>
</dbReference>
<keyword evidence="5 8" id="KW-0456">Lyase</keyword>
<evidence type="ECO:0000313" key="9">
    <source>
        <dbReference type="Proteomes" id="UP000016703"/>
    </source>
</evidence>
<protein>
    <submittedName>
        <fullName evidence="8">Arginine decarboxylase / Lysine decarboxylase</fullName>
        <ecNumber evidence="8">4.1.1.19</ecNumber>
    </submittedName>
</protein>
<evidence type="ECO:0000259" key="6">
    <source>
        <dbReference type="Pfam" id="PF01276"/>
    </source>
</evidence>
<dbReference type="Pfam" id="PF01276">
    <property type="entry name" value="OKR_DC_1"/>
    <property type="match status" value="1"/>
</dbReference>
<reference evidence="8 9" key="1">
    <citation type="journal article" date="2014" name="MBio">
        <title>Comparison of widely used Listeria monocytogenes strains EGD, 10403S, and EGD-e highlights genomic variations underlying differences in pathogenicity.</title>
        <authorList>
            <person name="Becavin C."/>
            <person name="Bouchier C."/>
            <person name="Lechat P."/>
            <person name="Archambaud C."/>
            <person name="Creno S."/>
            <person name="Gouin E."/>
            <person name="Wu Z."/>
            <person name="Kuhbacher A."/>
            <person name="Brisse S."/>
            <person name="Pucciarelli M.G."/>
            <person name="Garcia-del Portillo F."/>
            <person name="Hain T."/>
            <person name="Portnoy D.A."/>
            <person name="Chakraborty T."/>
            <person name="Lecuit M."/>
            <person name="Pizarro-Cerda J."/>
            <person name="Moszer I."/>
            <person name="Bierne H."/>
            <person name="Cossart P."/>
        </authorList>
    </citation>
    <scope>NUCLEOTIDE SEQUENCE [LARGE SCALE GENOMIC DNA]</scope>
    <source>
        <strain evidence="9">EGD / Mackaness</strain>
    </source>
</reference>
<dbReference type="EC" id="4.1.1.19" evidence="8"/>
<evidence type="ECO:0000256" key="3">
    <source>
        <dbReference type="ARBA" id="ARBA00022793"/>
    </source>
</evidence>
<evidence type="ECO:0000256" key="2">
    <source>
        <dbReference type="ARBA" id="ARBA00010671"/>
    </source>
</evidence>
<dbReference type="EMBL" id="HG421741">
    <property type="protein sequence ID" value="CDG46564.1"/>
    <property type="molecule type" value="Genomic_DNA"/>
</dbReference>
<dbReference type="InterPro" id="IPR036633">
    <property type="entry name" value="Prn/Lys/Arg_de-COase_C_sf"/>
</dbReference>
<evidence type="ECO:0000256" key="5">
    <source>
        <dbReference type="ARBA" id="ARBA00023239"/>
    </source>
</evidence>
<accession>A0A3Q0NHU1</accession>
<dbReference type="CDD" id="cd00615">
    <property type="entry name" value="Orn_deC_like"/>
    <property type="match status" value="1"/>
</dbReference>
<sequence>MKRGIVMRNQSKMPLVERLDAHAKSCPISLHVPGHKSGAIYPDAWQKLLKWDVTEITGMDDLHHPEDVILEAEELLAECYGSKKSYFLVNGTSGGNLAVIMATLKRGEKVLVPRDAHKSILHGIELAGGEPIFLTPATNKEVGVASGVTTELLEETLHNHPDVKLCIFTYPSYYGTTFNLQKCIRIAHDFGAVVFVDEAHGAHFLTSSEFPKSAVELGADVVVQSAHKTLPALTMGSYLHVVNDLPIFEKLAYYLQVFQTSSPSYLIMASLDAARKYVATYTAADVEAFWKMRARWIKWLTKNKFEVILPDDPLKIIVRKTGYTGYELQAIFEESSYFPELADESQVLLILPLIKKGIDFTPISRIHSPMKKEIAKEPYEMSTPCASGLALTYEEMHARATEFALLDEATTRVSAETISLYPPGIPAIIRGEGITEKHIRELKNIRTRHYQGGEKLAENYIRVFR</sequence>
<feature type="domain" description="Orn/Lys/Arg decarboxylases family 1 pyridoxal-P attachment site" evidence="6">
    <location>
        <begin position="14"/>
        <end position="279"/>
    </location>
</feature>
<gene>
    <name evidence="8" type="ORF">LMON_2717</name>
</gene>
<comment type="similarity">
    <text evidence="2">Belongs to the Orn/Lys/Arg decarboxylase class-I family.</text>
</comment>
<proteinExistence type="inferred from homology"/>
<keyword evidence="4" id="KW-0663">Pyridoxal phosphate</keyword>
<dbReference type="PANTHER" id="PTHR43277">
    <property type="entry name" value="ARGININE DECARBOXYLASE"/>
    <property type="match status" value="1"/>
</dbReference>
<dbReference type="Gene3D" id="3.40.640.10">
    <property type="entry name" value="Type I PLP-dependent aspartate aminotransferase-like (Major domain)"/>
    <property type="match status" value="1"/>
</dbReference>
<dbReference type="InterPro" id="IPR015424">
    <property type="entry name" value="PyrdxlP-dep_Trfase"/>
</dbReference>
<dbReference type="PANTHER" id="PTHR43277:SF3">
    <property type="entry name" value="DECARBOXYLASE, PUTATIVE-RELATED"/>
    <property type="match status" value="1"/>
</dbReference>
<dbReference type="Gene3D" id="3.90.105.10">
    <property type="entry name" value="Molybdopterin biosynthesis moea protein, domain 2"/>
    <property type="match status" value="1"/>
</dbReference>
<evidence type="ECO:0000256" key="4">
    <source>
        <dbReference type="ARBA" id="ARBA00022898"/>
    </source>
</evidence>